<comment type="caution">
    <text evidence="1">The sequence shown here is derived from an EMBL/GenBank/DDBJ whole genome shotgun (WGS) entry which is preliminary data.</text>
</comment>
<proteinExistence type="predicted"/>
<dbReference type="RefSeq" id="WP_158355500.1">
    <property type="nucleotide sequence ID" value="NZ_JAHQCX010000002.1"/>
</dbReference>
<evidence type="ECO:0000313" key="2">
    <source>
        <dbReference type="Proteomes" id="UP001314681"/>
    </source>
</evidence>
<dbReference type="EMBL" id="JAHQCX010000002">
    <property type="protein sequence ID" value="MBU9724983.1"/>
    <property type="molecule type" value="Genomic_DNA"/>
</dbReference>
<organism evidence="1 2">
    <name type="scientific">Diplocloster modestus</name>
    <dbReference type="NCBI Taxonomy" id="2850322"/>
    <lineage>
        <taxon>Bacteria</taxon>
        <taxon>Bacillati</taxon>
        <taxon>Bacillota</taxon>
        <taxon>Clostridia</taxon>
        <taxon>Lachnospirales</taxon>
        <taxon>Lachnospiraceae</taxon>
        <taxon>Diplocloster</taxon>
    </lineage>
</organism>
<dbReference type="Proteomes" id="UP001314681">
    <property type="component" value="Unassembled WGS sequence"/>
</dbReference>
<reference evidence="1 2" key="1">
    <citation type="submission" date="2021-06" db="EMBL/GenBank/DDBJ databases">
        <title>Description of novel taxa of the family Lachnospiraceae.</title>
        <authorList>
            <person name="Chaplin A.V."/>
            <person name="Sokolova S.R."/>
            <person name="Pikina A.P."/>
            <person name="Korzhanova M."/>
            <person name="Belova V."/>
            <person name="Korostin D."/>
            <person name="Efimov B.A."/>
        </authorList>
    </citation>
    <scope>NUCLEOTIDE SEQUENCE [LARGE SCALE GENOMIC DNA]</scope>
    <source>
        <strain evidence="1 2">ASD4241</strain>
    </source>
</reference>
<protein>
    <submittedName>
        <fullName evidence="1">Uncharacterized protein</fullName>
    </submittedName>
</protein>
<gene>
    <name evidence="1" type="ORF">KTH90_03030</name>
</gene>
<evidence type="ECO:0000313" key="1">
    <source>
        <dbReference type="EMBL" id="MBU9724983.1"/>
    </source>
</evidence>
<keyword evidence="2" id="KW-1185">Reference proteome</keyword>
<sequence>MLYMAWLPYEDPIAGQSEELVLKYNPNWTGCGEKRHYIDIPNVYQTYFEMEQRDIFDVAVPFTRDSWNGRMKACRGIGASLSEQEVTAFEQEHQQRLADIAPEKFQILHYVAVTVLRKKSN</sequence>
<accession>A0ABS6K3B1</accession>
<name>A0ABS6K3B1_9FIRM</name>